<evidence type="ECO:0000313" key="2">
    <source>
        <dbReference type="Proteomes" id="UP000176377"/>
    </source>
</evidence>
<organism evidence="1 2">
    <name type="scientific">Candidatus Kaiserbacteria bacterium RIFCSPHIGHO2_01_FULL_56_24</name>
    <dbReference type="NCBI Taxonomy" id="1798487"/>
    <lineage>
        <taxon>Bacteria</taxon>
        <taxon>Candidatus Kaiseribacteriota</taxon>
    </lineage>
</organism>
<name>A0A1F6DG32_9BACT</name>
<comment type="caution">
    <text evidence="1">The sequence shown here is derived from an EMBL/GenBank/DDBJ whole genome shotgun (WGS) entry which is preliminary data.</text>
</comment>
<dbReference type="AlphaFoldDB" id="A0A1F6DG32"/>
<accession>A0A1F6DG32</accession>
<evidence type="ECO:0000313" key="1">
    <source>
        <dbReference type="EMBL" id="OGG60394.1"/>
    </source>
</evidence>
<proteinExistence type="predicted"/>
<gene>
    <name evidence="1" type="ORF">A2765_03015</name>
</gene>
<dbReference type="EMBL" id="MFLA01000010">
    <property type="protein sequence ID" value="OGG60394.1"/>
    <property type="molecule type" value="Genomic_DNA"/>
</dbReference>
<protein>
    <submittedName>
        <fullName evidence="1">Uncharacterized protein</fullName>
    </submittedName>
</protein>
<reference evidence="1 2" key="1">
    <citation type="journal article" date="2016" name="Nat. Commun.">
        <title>Thousands of microbial genomes shed light on interconnected biogeochemical processes in an aquifer system.</title>
        <authorList>
            <person name="Anantharaman K."/>
            <person name="Brown C.T."/>
            <person name="Hug L.A."/>
            <person name="Sharon I."/>
            <person name="Castelle C.J."/>
            <person name="Probst A.J."/>
            <person name="Thomas B.C."/>
            <person name="Singh A."/>
            <person name="Wilkins M.J."/>
            <person name="Karaoz U."/>
            <person name="Brodie E.L."/>
            <person name="Williams K.H."/>
            <person name="Hubbard S.S."/>
            <person name="Banfield J.F."/>
        </authorList>
    </citation>
    <scope>NUCLEOTIDE SEQUENCE [LARGE SCALE GENOMIC DNA]</scope>
</reference>
<dbReference type="Proteomes" id="UP000176377">
    <property type="component" value="Unassembled WGS sequence"/>
</dbReference>
<sequence>MKLGLKNRLPLAIAITGICTLVYGTVQQNFWESLNDPRIQMAEDAAGALQGGVSPADVVVHVTPINIGISLAPRIVVYDEAKTPLESTGELNGAPHKPPTGVFLMQRRGIR</sequence>